<dbReference type="GO" id="GO:0005615">
    <property type="term" value="C:extracellular space"/>
    <property type="evidence" value="ECO:0007669"/>
    <property type="project" value="TreeGrafter"/>
</dbReference>
<dbReference type="AlphaFoldDB" id="A0A6P4Z8R5"/>
<reference evidence="11" key="1">
    <citation type="submission" date="2025-08" db="UniProtKB">
        <authorList>
            <consortium name="RefSeq"/>
        </authorList>
    </citation>
    <scope>IDENTIFICATION</scope>
    <source>
        <tissue evidence="11">Gonad</tissue>
    </source>
</reference>
<dbReference type="FunFam" id="3.40.390.10:FF:000068">
    <property type="entry name" value="Predicted protein"/>
    <property type="match status" value="1"/>
</dbReference>
<feature type="domain" description="Peptidase metallopeptidase" evidence="9">
    <location>
        <begin position="89"/>
        <end position="247"/>
    </location>
</feature>
<feature type="active site" evidence="7">
    <location>
        <position position="203"/>
    </location>
</feature>
<dbReference type="SUPFAM" id="SSF55486">
    <property type="entry name" value="Metalloproteases ('zincins'), catalytic domain"/>
    <property type="match status" value="1"/>
</dbReference>
<dbReference type="GO" id="GO:0031012">
    <property type="term" value="C:extracellular matrix"/>
    <property type="evidence" value="ECO:0007669"/>
    <property type="project" value="InterPro"/>
</dbReference>
<keyword evidence="4" id="KW-0378">Hydrolase</keyword>
<dbReference type="SUPFAM" id="SSF47090">
    <property type="entry name" value="PGBD-like"/>
    <property type="match status" value="1"/>
</dbReference>
<feature type="binding site" evidence="8">
    <location>
        <position position="153"/>
    </location>
    <ligand>
        <name>Zn(2+)</name>
        <dbReference type="ChEBI" id="CHEBI:29105"/>
        <label>1</label>
    </ligand>
</feature>
<dbReference type="Pfam" id="PF00413">
    <property type="entry name" value="Peptidase_M10"/>
    <property type="match status" value="1"/>
</dbReference>
<feature type="binding site" evidence="8">
    <location>
        <position position="182"/>
    </location>
    <ligand>
        <name>Ca(2+)</name>
        <dbReference type="ChEBI" id="CHEBI:29108"/>
        <label>1</label>
    </ligand>
</feature>
<comment type="similarity">
    <text evidence="1">Belongs to the peptidase M10A family.</text>
</comment>
<feature type="binding site" evidence="8">
    <location>
        <position position="159"/>
    </location>
    <ligand>
        <name>Ca(2+)</name>
        <dbReference type="ChEBI" id="CHEBI:29108"/>
        <label>3</label>
    </ligand>
</feature>
<feature type="binding site" description="in inhibited form" evidence="8">
    <location>
        <position position="62"/>
    </location>
    <ligand>
        <name>Zn(2+)</name>
        <dbReference type="ChEBI" id="CHEBI:29105"/>
        <label>2</label>
        <note>catalytic</note>
    </ligand>
</feature>
<dbReference type="Gene3D" id="3.40.390.10">
    <property type="entry name" value="Collagenase (Catalytic Domain)"/>
    <property type="match status" value="1"/>
</dbReference>
<dbReference type="GO" id="GO:0008270">
    <property type="term" value="F:zinc ion binding"/>
    <property type="evidence" value="ECO:0007669"/>
    <property type="project" value="InterPro"/>
</dbReference>
<feature type="binding site" evidence="8">
    <location>
        <position position="184"/>
    </location>
    <ligand>
        <name>Ca(2+)</name>
        <dbReference type="ChEBI" id="CHEBI:29108"/>
        <label>3</label>
    </ligand>
</feature>
<keyword evidence="8" id="KW-0106">Calcium</keyword>
<protein>
    <submittedName>
        <fullName evidence="11">Matrix metalloproteinase-9-like</fullName>
    </submittedName>
</protein>
<feature type="binding site" evidence="8">
    <location>
        <position position="177"/>
    </location>
    <ligand>
        <name>Ca(2+)</name>
        <dbReference type="ChEBI" id="CHEBI:29108"/>
        <label>2</label>
    </ligand>
</feature>
<evidence type="ECO:0000256" key="4">
    <source>
        <dbReference type="ARBA" id="ARBA00022801"/>
    </source>
</evidence>
<keyword evidence="3 8" id="KW-0479">Metal-binding</keyword>
<dbReference type="CDD" id="cd04278">
    <property type="entry name" value="ZnMc_MMP"/>
    <property type="match status" value="1"/>
</dbReference>
<gene>
    <name evidence="11" type="primary">LOC109474420</name>
</gene>
<keyword evidence="2" id="KW-0645">Protease</keyword>
<dbReference type="InterPro" id="IPR006026">
    <property type="entry name" value="Peptidase_Metallo"/>
</dbReference>
<feature type="binding site" evidence="8">
    <location>
        <position position="202"/>
    </location>
    <ligand>
        <name>Zn(2+)</name>
        <dbReference type="ChEBI" id="CHEBI:29105"/>
        <label>2</label>
        <note>catalytic</note>
    </ligand>
</feature>
<dbReference type="InterPro" id="IPR024079">
    <property type="entry name" value="MetalloPept_cat_dom_sf"/>
</dbReference>
<feature type="binding site" evidence="8">
    <location>
        <position position="179"/>
    </location>
    <ligand>
        <name>Zn(2+)</name>
        <dbReference type="ChEBI" id="CHEBI:29105"/>
        <label>1</label>
    </ligand>
</feature>
<organism evidence="10 11">
    <name type="scientific">Branchiostoma belcheri</name>
    <name type="common">Amphioxus</name>
    <dbReference type="NCBI Taxonomy" id="7741"/>
    <lineage>
        <taxon>Eukaryota</taxon>
        <taxon>Metazoa</taxon>
        <taxon>Chordata</taxon>
        <taxon>Cephalochordata</taxon>
        <taxon>Leptocardii</taxon>
        <taxon>Amphioxiformes</taxon>
        <taxon>Branchiostomatidae</taxon>
        <taxon>Branchiostoma</taxon>
    </lineage>
</organism>
<dbReference type="GO" id="GO:0004222">
    <property type="term" value="F:metalloendopeptidase activity"/>
    <property type="evidence" value="ECO:0007669"/>
    <property type="project" value="InterPro"/>
</dbReference>
<evidence type="ECO:0000313" key="10">
    <source>
        <dbReference type="Proteomes" id="UP000515135"/>
    </source>
</evidence>
<dbReference type="InterPro" id="IPR001818">
    <property type="entry name" value="Pept_M10_metallopeptidase"/>
</dbReference>
<dbReference type="Pfam" id="PF01471">
    <property type="entry name" value="PG_binding_1"/>
    <property type="match status" value="1"/>
</dbReference>
<feature type="binding site" evidence="8">
    <location>
        <position position="108"/>
    </location>
    <ligand>
        <name>Ca(2+)</name>
        <dbReference type="ChEBI" id="CHEBI:29108"/>
        <label>1</label>
    </ligand>
</feature>
<feature type="binding site" evidence="8">
    <location>
        <position position="212"/>
    </location>
    <ligand>
        <name>Zn(2+)</name>
        <dbReference type="ChEBI" id="CHEBI:29105"/>
        <label>2</label>
        <note>catalytic</note>
    </ligand>
</feature>
<evidence type="ECO:0000256" key="2">
    <source>
        <dbReference type="ARBA" id="ARBA00022670"/>
    </source>
</evidence>
<feature type="binding site" evidence="8">
    <location>
        <position position="181"/>
    </location>
    <ligand>
        <name>Ca(2+)</name>
        <dbReference type="ChEBI" id="CHEBI:29108"/>
        <label>3</label>
    </ligand>
</feature>
<evidence type="ECO:0000256" key="8">
    <source>
        <dbReference type="PIRSR" id="PIRSR621190-2"/>
    </source>
</evidence>
<evidence type="ECO:0000256" key="6">
    <source>
        <dbReference type="ARBA" id="ARBA00023049"/>
    </source>
</evidence>
<dbReference type="InterPro" id="IPR033739">
    <property type="entry name" value="M10A_MMP"/>
</dbReference>
<feature type="binding site" evidence="8">
    <location>
        <position position="151"/>
    </location>
    <ligand>
        <name>Zn(2+)</name>
        <dbReference type="ChEBI" id="CHEBI:29105"/>
        <label>1</label>
    </ligand>
</feature>
<sequence>MDPTECQQYLEHYGYLPCGCDEADRPEAEVKTALAKFQKAADVPETGEVDDVTCSKMSERRCLRPDPAALTEAPPGNTDTLATGIRTRGTTVWSKHNLTYRIKGYTSDLPREDVDDAVKRAFKLWSDVTPLTFRKVKKKADIEISFEKHDHGDEAPLDGPGGTLAHAFFPGRGIGGDLHFDDDETWTVRSFEGTNLFIVAAHELGHSLGLDHSKVKGALMYPWYQGYTPDYRLHTEDVRRIQQLYGTRAAPRIAKAGCCRRCVIL</sequence>
<dbReference type="SMART" id="SM00235">
    <property type="entry name" value="ZnMc"/>
    <property type="match status" value="1"/>
</dbReference>
<feature type="binding site" evidence="8">
    <location>
        <position position="166"/>
    </location>
    <ligand>
        <name>Zn(2+)</name>
        <dbReference type="ChEBI" id="CHEBI:29105"/>
        <label>1</label>
    </ligand>
</feature>
<dbReference type="PRINTS" id="PR00138">
    <property type="entry name" value="MATRIXIN"/>
</dbReference>
<dbReference type="PANTHER" id="PTHR10201">
    <property type="entry name" value="MATRIX METALLOPROTEINASE"/>
    <property type="match status" value="1"/>
</dbReference>
<comment type="cofactor">
    <cofactor evidence="8">
        <name>Zn(2+)</name>
        <dbReference type="ChEBI" id="CHEBI:29105"/>
    </cofactor>
    <text evidence="8">Binds 2 Zn(2+) ions per subunit.</text>
</comment>
<dbReference type="GO" id="GO:0006508">
    <property type="term" value="P:proteolysis"/>
    <property type="evidence" value="ECO:0007669"/>
    <property type="project" value="UniProtKB-KW"/>
</dbReference>
<evidence type="ECO:0000256" key="3">
    <source>
        <dbReference type="ARBA" id="ARBA00022723"/>
    </source>
</evidence>
<dbReference type="GO" id="GO:0030574">
    <property type="term" value="P:collagen catabolic process"/>
    <property type="evidence" value="ECO:0007669"/>
    <property type="project" value="TreeGrafter"/>
</dbReference>
<evidence type="ECO:0000259" key="9">
    <source>
        <dbReference type="SMART" id="SM00235"/>
    </source>
</evidence>
<evidence type="ECO:0000313" key="11">
    <source>
        <dbReference type="RefSeq" id="XP_019630274.1"/>
    </source>
</evidence>
<dbReference type="RefSeq" id="XP_019630274.1">
    <property type="nucleotide sequence ID" value="XM_019774715.1"/>
</dbReference>
<evidence type="ECO:0000256" key="7">
    <source>
        <dbReference type="PIRSR" id="PIRSR621190-1"/>
    </source>
</evidence>
<dbReference type="PANTHER" id="PTHR10201:SF331">
    <property type="entry name" value="MATRIX METALLOPROTEINASE-14-LIKE ISOFORM X1"/>
    <property type="match status" value="1"/>
</dbReference>
<keyword evidence="10" id="KW-1185">Reference proteome</keyword>
<dbReference type="GO" id="GO:0030198">
    <property type="term" value="P:extracellular matrix organization"/>
    <property type="evidence" value="ECO:0007669"/>
    <property type="project" value="TreeGrafter"/>
</dbReference>
<dbReference type="InterPro" id="IPR021190">
    <property type="entry name" value="Pept_M10A"/>
</dbReference>
<feature type="binding site" evidence="8">
    <location>
        <position position="175"/>
    </location>
    <ligand>
        <name>Ca(2+)</name>
        <dbReference type="ChEBI" id="CHEBI:29108"/>
        <label>2</label>
    </ligand>
</feature>
<name>A0A6P4Z8R5_BRABE</name>
<proteinExistence type="inferred from homology"/>
<accession>A0A6P4Z8R5</accession>
<evidence type="ECO:0000256" key="1">
    <source>
        <dbReference type="ARBA" id="ARBA00010370"/>
    </source>
</evidence>
<dbReference type="GeneID" id="109474420"/>
<dbReference type="InterPro" id="IPR036365">
    <property type="entry name" value="PGBD-like_sf"/>
</dbReference>
<feature type="binding site" evidence="8">
    <location>
        <position position="184"/>
    </location>
    <ligand>
        <name>Ca(2+)</name>
        <dbReference type="ChEBI" id="CHEBI:29108"/>
        <label>1</label>
    </ligand>
</feature>
<dbReference type="InterPro" id="IPR002477">
    <property type="entry name" value="Peptidoglycan-bd-like"/>
</dbReference>
<feature type="binding site" evidence="8">
    <location>
        <position position="206"/>
    </location>
    <ligand>
        <name>Zn(2+)</name>
        <dbReference type="ChEBI" id="CHEBI:29105"/>
        <label>2</label>
        <note>catalytic</note>
    </ligand>
</feature>
<evidence type="ECO:0000256" key="5">
    <source>
        <dbReference type="ARBA" id="ARBA00022833"/>
    </source>
</evidence>
<keyword evidence="6" id="KW-0482">Metalloprotease</keyword>
<feature type="binding site" evidence="8">
    <location>
        <position position="220"/>
    </location>
    <ligand>
        <name>Zn(2+)</name>
        <dbReference type="ChEBI" id="CHEBI:29105"/>
        <label>2</label>
        <note>catalytic</note>
    </ligand>
</feature>
<feature type="binding site" evidence="8">
    <location>
        <position position="141"/>
    </location>
    <ligand>
        <name>Ca(2+)</name>
        <dbReference type="ChEBI" id="CHEBI:29108"/>
        <label>2</label>
    </ligand>
</feature>
<dbReference type="Proteomes" id="UP000515135">
    <property type="component" value="Unplaced"/>
</dbReference>
<dbReference type="KEGG" id="bbel:109474420"/>
<feature type="binding site" evidence="8">
    <location>
        <position position="158"/>
    </location>
    <ligand>
        <name>Ca(2+)</name>
        <dbReference type="ChEBI" id="CHEBI:29108"/>
        <label>3</label>
    </ligand>
</feature>
<dbReference type="OrthoDB" id="406838at2759"/>
<keyword evidence="5 8" id="KW-0862">Zinc</keyword>
<comment type="cofactor">
    <cofactor evidence="8">
        <name>Ca(2+)</name>
        <dbReference type="ChEBI" id="CHEBI:29108"/>
    </cofactor>
    <text evidence="8">Can bind about 5 Ca(2+) ions per subunit.</text>
</comment>